<dbReference type="InterPro" id="IPR052356">
    <property type="entry name" value="Thiol_S-MT"/>
</dbReference>
<dbReference type="GO" id="GO:0008168">
    <property type="term" value="F:methyltransferase activity"/>
    <property type="evidence" value="ECO:0007669"/>
    <property type="project" value="UniProtKB-KW"/>
</dbReference>
<evidence type="ECO:0000313" key="1">
    <source>
        <dbReference type="EMBL" id="MFC5492622.1"/>
    </source>
</evidence>
<dbReference type="EC" id="2.1.1.-" evidence="1"/>
<gene>
    <name evidence="1" type="ORF">ACFPKY_05915</name>
</gene>
<protein>
    <submittedName>
        <fullName evidence="1">Class I SAM-dependent methyltransferase</fullName>
        <ecNumber evidence="1">2.1.1.-</ecNumber>
    </submittedName>
</protein>
<dbReference type="Proteomes" id="UP001595956">
    <property type="component" value="Unassembled WGS sequence"/>
</dbReference>
<organism evidence="1 2">
    <name type="scientific">Nocardioides caricicola</name>
    <dbReference type="NCBI Taxonomy" id="634770"/>
    <lineage>
        <taxon>Bacteria</taxon>
        <taxon>Bacillati</taxon>
        <taxon>Actinomycetota</taxon>
        <taxon>Actinomycetes</taxon>
        <taxon>Propionibacteriales</taxon>
        <taxon>Nocardioidaceae</taxon>
        <taxon>Nocardioides</taxon>
    </lineage>
</organism>
<dbReference type="RefSeq" id="WP_345170964.1">
    <property type="nucleotide sequence ID" value="NZ_BAABFQ010000003.1"/>
</dbReference>
<dbReference type="CDD" id="cd02440">
    <property type="entry name" value="AdoMet_MTases"/>
    <property type="match status" value="1"/>
</dbReference>
<dbReference type="GO" id="GO:0032259">
    <property type="term" value="P:methylation"/>
    <property type="evidence" value="ECO:0007669"/>
    <property type="project" value="UniProtKB-KW"/>
</dbReference>
<reference evidence="2" key="1">
    <citation type="journal article" date="2019" name="Int. J. Syst. Evol. Microbiol.">
        <title>The Global Catalogue of Microorganisms (GCM) 10K type strain sequencing project: providing services to taxonomists for standard genome sequencing and annotation.</title>
        <authorList>
            <consortium name="The Broad Institute Genomics Platform"/>
            <consortium name="The Broad Institute Genome Sequencing Center for Infectious Disease"/>
            <person name="Wu L."/>
            <person name="Ma J."/>
        </authorList>
    </citation>
    <scope>NUCLEOTIDE SEQUENCE [LARGE SCALE GENOMIC DNA]</scope>
    <source>
        <strain evidence="2">KACC 13778</strain>
    </source>
</reference>
<proteinExistence type="predicted"/>
<dbReference type="Gene3D" id="3.40.50.150">
    <property type="entry name" value="Vaccinia Virus protein VP39"/>
    <property type="match status" value="1"/>
</dbReference>
<dbReference type="Pfam" id="PF13489">
    <property type="entry name" value="Methyltransf_23"/>
    <property type="match status" value="1"/>
</dbReference>
<dbReference type="PANTHER" id="PTHR45036">
    <property type="entry name" value="METHYLTRANSFERASE LIKE 7B"/>
    <property type="match status" value="1"/>
</dbReference>
<keyword evidence="1" id="KW-0808">Transferase</keyword>
<dbReference type="SUPFAM" id="SSF53335">
    <property type="entry name" value="S-adenosyl-L-methionine-dependent methyltransferases"/>
    <property type="match status" value="1"/>
</dbReference>
<keyword evidence="2" id="KW-1185">Reference proteome</keyword>
<comment type="caution">
    <text evidence="1">The sequence shown here is derived from an EMBL/GenBank/DDBJ whole genome shotgun (WGS) entry which is preliminary data.</text>
</comment>
<name>A0ABW0N062_9ACTN</name>
<evidence type="ECO:0000313" key="2">
    <source>
        <dbReference type="Proteomes" id="UP001595956"/>
    </source>
</evidence>
<dbReference type="PANTHER" id="PTHR45036:SF1">
    <property type="entry name" value="METHYLTRANSFERASE LIKE 7A"/>
    <property type="match status" value="1"/>
</dbReference>
<keyword evidence="1" id="KW-0489">Methyltransferase</keyword>
<dbReference type="EMBL" id="JBHSMD010000002">
    <property type="protein sequence ID" value="MFC5492622.1"/>
    <property type="molecule type" value="Genomic_DNA"/>
</dbReference>
<dbReference type="InterPro" id="IPR029063">
    <property type="entry name" value="SAM-dependent_MTases_sf"/>
</dbReference>
<sequence>MGMWTDRVVPHLADRSLSTAPVMRLRTAAVAGLSGRVLELGYGSGLNTDLYPPEVTAVDAVEPSDVGWTMSAGRRERARVPVERVGLDGQRLSAPDGRYDAVLTTFTLCTIPDPALALAEVRRVLAPGGTLHLLEHGLSSDERVARWQRRLDPLQRTVAGGCHLSRDVPALVEAAGLTEVALRAEYLPGPALSHPWGYVYRGVYRAVEAA</sequence>
<accession>A0ABW0N062</accession>